<gene>
    <name evidence="2" type="ORF">ISU02_02885</name>
</gene>
<protein>
    <submittedName>
        <fullName evidence="2">DUF4255 domain-containing protein</fullName>
    </submittedName>
</protein>
<organism evidence="2 3">
    <name type="scientific">Fusibacter ferrireducens</name>
    <dbReference type="NCBI Taxonomy" id="2785058"/>
    <lineage>
        <taxon>Bacteria</taxon>
        <taxon>Bacillati</taxon>
        <taxon>Bacillota</taxon>
        <taxon>Clostridia</taxon>
        <taxon>Eubacteriales</taxon>
        <taxon>Eubacteriales Family XII. Incertae Sedis</taxon>
        <taxon>Fusibacter</taxon>
    </lineage>
</organism>
<dbReference type="Pfam" id="PF14065">
    <property type="entry name" value="Pvc16_N"/>
    <property type="match status" value="1"/>
</dbReference>
<keyword evidence="3" id="KW-1185">Reference proteome</keyword>
<evidence type="ECO:0000259" key="1">
    <source>
        <dbReference type="Pfam" id="PF14065"/>
    </source>
</evidence>
<dbReference type="RefSeq" id="WP_194700267.1">
    <property type="nucleotide sequence ID" value="NZ_JADKNH010000001.1"/>
</dbReference>
<name>A0ABR9ZPJ1_9FIRM</name>
<dbReference type="InterPro" id="IPR025351">
    <property type="entry name" value="Pvc16_N"/>
</dbReference>
<sequence length="198" mass="22963">MGKYTVIAEVSQSILALLRNELSPELIKKYEQINLCNPSKPEDVKVGIHLYDIQENSDFVQRNMIQKSNNELQFPPQSLTLYYLITVYSTADRQSKAVDEQRILGRVMQILGDHPRLENEALVGSLQEAGETFEIIRENMPYEDKIKLWQFPNTPYQLSMVYKVQPVRLESTKTKPIKRVKDVSIELKGEDHEHKSSR</sequence>
<accession>A0ABR9ZPJ1</accession>
<feature type="domain" description="Pvc16 N-terminal" evidence="1">
    <location>
        <begin position="9"/>
        <end position="178"/>
    </location>
</feature>
<proteinExistence type="predicted"/>
<dbReference type="Proteomes" id="UP000614200">
    <property type="component" value="Unassembled WGS sequence"/>
</dbReference>
<evidence type="ECO:0000313" key="2">
    <source>
        <dbReference type="EMBL" id="MBF4692043.1"/>
    </source>
</evidence>
<reference evidence="2 3" key="1">
    <citation type="submission" date="2020-11" db="EMBL/GenBank/DDBJ databases">
        <title>Fusibacter basophilias sp. nov.</title>
        <authorList>
            <person name="Qiu D."/>
        </authorList>
    </citation>
    <scope>NUCLEOTIDE SEQUENCE [LARGE SCALE GENOMIC DNA]</scope>
    <source>
        <strain evidence="2 3">Q10-2</strain>
    </source>
</reference>
<dbReference type="EMBL" id="JADKNH010000001">
    <property type="protein sequence ID" value="MBF4692043.1"/>
    <property type="molecule type" value="Genomic_DNA"/>
</dbReference>
<evidence type="ECO:0000313" key="3">
    <source>
        <dbReference type="Proteomes" id="UP000614200"/>
    </source>
</evidence>
<comment type="caution">
    <text evidence="2">The sequence shown here is derived from an EMBL/GenBank/DDBJ whole genome shotgun (WGS) entry which is preliminary data.</text>
</comment>